<name>A0A0C3M7G3_9AGAM</name>
<reference evidence="2" key="2">
    <citation type="submission" date="2015-01" db="EMBL/GenBank/DDBJ databases">
        <title>Evolutionary Origins and Diversification of the Mycorrhizal Mutualists.</title>
        <authorList>
            <consortium name="DOE Joint Genome Institute"/>
            <consortium name="Mycorrhizal Genomics Consortium"/>
            <person name="Kohler A."/>
            <person name="Kuo A."/>
            <person name="Nagy L.G."/>
            <person name="Floudas D."/>
            <person name="Copeland A."/>
            <person name="Barry K.W."/>
            <person name="Cichocki N."/>
            <person name="Veneault-Fourrey C."/>
            <person name="LaButti K."/>
            <person name="Lindquist E.A."/>
            <person name="Lipzen A."/>
            <person name="Lundell T."/>
            <person name="Morin E."/>
            <person name="Murat C."/>
            <person name="Riley R."/>
            <person name="Ohm R."/>
            <person name="Sun H."/>
            <person name="Tunlid A."/>
            <person name="Henrissat B."/>
            <person name="Grigoriev I.V."/>
            <person name="Hibbett D.S."/>
            <person name="Martin F."/>
        </authorList>
    </citation>
    <scope>NUCLEOTIDE SEQUENCE [LARGE SCALE GENOMIC DNA]</scope>
    <source>
        <strain evidence="2">MUT 4182</strain>
    </source>
</reference>
<feature type="non-terminal residue" evidence="1">
    <location>
        <position position="1"/>
    </location>
</feature>
<dbReference type="HOGENOM" id="CLU_3056313_0_0_1"/>
<organism evidence="1 2">
    <name type="scientific">Tulasnella calospora MUT 4182</name>
    <dbReference type="NCBI Taxonomy" id="1051891"/>
    <lineage>
        <taxon>Eukaryota</taxon>
        <taxon>Fungi</taxon>
        <taxon>Dikarya</taxon>
        <taxon>Basidiomycota</taxon>
        <taxon>Agaricomycotina</taxon>
        <taxon>Agaricomycetes</taxon>
        <taxon>Cantharellales</taxon>
        <taxon>Tulasnellaceae</taxon>
        <taxon>Tulasnella</taxon>
    </lineage>
</organism>
<evidence type="ECO:0000313" key="1">
    <source>
        <dbReference type="EMBL" id="KIO29632.1"/>
    </source>
</evidence>
<accession>A0A0C3M7G3</accession>
<reference evidence="1 2" key="1">
    <citation type="submission" date="2014-04" db="EMBL/GenBank/DDBJ databases">
        <authorList>
            <consortium name="DOE Joint Genome Institute"/>
            <person name="Kuo A."/>
            <person name="Girlanda M."/>
            <person name="Perotto S."/>
            <person name="Kohler A."/>
            <person name="Nagy L.G."/>
            <person name="Floudas D."/>
            <person name="Copeland A."/>
            <person name="Barry K.W."/>
            <person name="Cichocki N."/>
            <person name="Veneault-Fourrey C."/>
            <person name="LaButti K."/>
            <person name="Lindquist E.A."/>
            <person name="Lipzen A."/>
            <person name="Lundell T."/>
            <person name="Morin E."/>
            <person name="Murat C."/>
            <person name="Sun H."/>
            <person name="Tunlid A."/>
            <person name="Henrissat B."/>
            <person name="Grigoriev I.V."/>
            <person name="Hibbett D.S."/>
            <person name="Martin F."/>
            <person name="Nordberg H.P."/>
            <person name="Cantor M.N."/>
            <person name="Hua S.X."/>
        </authorList>
    </citation>
    <scope>NUCLEOTIDE SEQUENCE [LARGE SCALE GENOMIC DNA]</scope>
    <source>
        <strain evidence="1 2">MUT 4182</strain>
    </source>
</reference>
<sequence length="54" mass="6017">PVAITYKVKDSRKIPDPLIKRSQMEGFVRPKCSSTLPVSPRASVTPHSSIFSYL</sequence>
<protein>
    <submittedName>
        <fullName evidence="1">Uncharacterized protein</fullName>
    </submittedName>
</protein>
<keyword evidence="2" id="KW-1185">Reference proteome</keyword>
<evidence type="ECO:0000313" key="2">
    <source>
        <dbReference type="Proteomes" id="UP000054248"/>
    </source>
</evidence>
<proteinExistence type="predicted"/>
<dbReference type="Proteomes" id="UP000054248">
    <property type="component" value="Unassembled WGS sequence"/>
</dbReference>
<dbReference type="EMBL" id="KN822980">
    <property type="protein sequence ID" value="KIO29632.1"/>
    <property type="molecule type" value="Genomic_DNA"/>
</dbReference>
<dbReference type="AlphaFoldDB" id="A0A0C3M7G3"/>
<gene>
    <name evidence="1" type="ORF">M407DRAFT_242520</name>
</gene>